<dbReference type="EMBL" id="CP092866">
    <property type="protein sequence ID" value="UYV66954.1"/>
    <property type="molecule type" value="Genomic_DNA"/>
</dbReference>
<feature type="region of interest" description="Disordered" evidence="1">
    <location>
        <begin position="111"/>
        <end position="130"/>
    </location>
</feature>
<evidence type="ECO:0000256" key="1">
    <source>
        <dbReference type="SAM" id="MobiDB-lite"/>
    </source>
</evidence>
<keyword evidence="3" id="KW-1185">Reference proteome</keyword>
<sequence length="130" mass="14879">MSLRDLIFRWTTCRACIEFLKASDGLKPRIRANKFDHPNDSGLKMEYPGGKKSTFSTCAFLRFSSRLKSSRSISEHMLCVWKSGYRGASSTKWFEKIKNGNLYLEGTLRSARPSELDEDHPKAPLKEDGR</sequence>
<reference evidence="2 3" key="1">
    <citation type="submission" date="2022-01" db="EMBL/GenBank/DDBJ databases">
        <title>A chromosomal length assembly of Cordylochernes scorpioides.</title>
        <authorList>
            <person name="Zeh D."/>
            <person name="Zeh J."/>
        </authorList>
    </citation>
    <scope>NUCLEOTIDE SEQUENCE [LARGE SCALE GENOMIC DNA]</scope>
    <source>
        <strain evidence="2">IN4F17</strain>
        <tissue evidence="2">Whole Body</tissue>
    </source>
</reference>
<evidence type="ECO:0000313" key="3">
    <source>
        <dbReference type="Proteomes" id="UP001235939"/>
    </source>
</evidence>
<accession>A0ABY6KET0</accession>
<evidence type="ECO:0000313" key="2">
    <source>
        <dbReference type="EMBL" id="UYV66954.1"/>
    </source>
</evidence>
<organism evidence="2 3">
    <name type="scientific">Cordylochernes scorpioides</name>
    <dbReference type="NCBI Taxonomy" id="51811"/>
    <lineage>
        <taxon>Eukaryota</taxon>
        <taxon>Metazoa</taxon>
        <taxon>Ecdysozoa</taxon>
        <taxon>Arthropoda</taxon>
        <taxon>Chelicerata</taxon>
        <taxon>Arachnida</taxon>
        <taxon>Pseudoscorpiones</taxon>
        <taxon>Cheliferoidea</taxon>
        <taxon>Chernetidae</taxon>
        <taxon>Cordylochernes</taxon>
    </lineage>
</organism>
<dbReference type="Proteomes" id="UP001235939">
    <property type="component" value="Chromosome 04"/>
</dbReference>
<feature type="compositionally biased region" description="Basic and acidic residues" evidence="1">
    <location>
        <begin position="112"/>
        <end position="130"/>
    </location>
</feature>
<gene>
    <name evidence="2" type="ORF">LAZ67_4003443</name>
</gene>
<protein>
    <submittedName>
        <fullName evidence="2">Uncharacterized protein</fullName>
    </submittedName>
</protein>
<proteinExistence type="predicted"/>
<name>A0ABY6KET0_9ARAC</name>